<dbReference type="PANTHER" id="PTHR30290">
    <property type="entry name" value="PERIPLASMIC BINDING COMPONENT OF ABC TRANSPORTER"/>
    <property type="match status" value="1"/>
</dbReference>
<comment type="caution">
    <text evidence="3">The sequence shown here is derived from an EMBL/GenBank/DDBJ whole genome shotgun (WGS) entry which is preliminary data.</text>
</comment>
<evidence type="ECO:0000256" key="1">
    <source>
        <dbReference type="ARBA" id="ARBA00022729"/>
    </source>
</evidence>
<dbReference type="Gene3D" id="3.40.190.10">
    <property type="entry name" value="Periplasmic binding protein-like II"/>
    <property type="match status" value="1"/>
</dbReference>
<dbReference type="AlphaFoldDB" id="A0A1J5RND3"/>
<name>A0A1J5RND3_9ZZZZ</name>
<dbReference type="InterPro" id="IPR000914">
    <property type="entry name" value="SBP_5_dom"/>
</dbReference>
<proteinExistence type="predicted"/>
<reference evidence="3" key="1">
    <citation type="submission" date="2016-10" db="EMBL/GenBank/DDBJ databases">
        <title>Sequence of Gallionella enrichment culture.</title>
        <authorList>
            <person name="Poehlein A."/>
            <person name="Muehling M."/>
            <person name="Daniel R."/>
        </authorList>
    </citation>
    <scope>NUCLEOTIDE SEQUENCE</scope>
</reference>
<feature type="domain" description="Solute-binding protein family 5" evidence="2">
    <location>
        <begin position="72"/>
        <end position="428"/>
    </location>
</feature>
<dbReference type="GO" id="GO:0015833">
    <property type="term" value="P:peptide transport"/>
    <property type="evidence" value="ECO:0007669"/>
    <property type="project" value="TreeGrafter"/>
</dbReference>
<dbReference type="Gene3D" id="3.90.76.10">
    <property type="entry name" value="Dipeptide-binding Protein, Domain 1"/>
    <property type="match status" value="1"/>
</dbReference>
<dbReference type="InterPro" id="IPR039424">
    <property type="entry name" value="SBP_5"/>
</dbReference>
<dbReference type="Pfam" id="PF00496">
    <property type="entry name" value="SBP_bac_5"/>
    <property type="match status" value="1"/>
</dbReference>
<protein>
    <submittedName>
        <fullName evidence="3">Glutathione-binding protein GsiB</fullName>
    </submittedName>
</protein>
<keyword evidence="1" id="KW-0732">Signal</keyword>
<dbReference type="SUPFAM" id="SSF53850">
    <property type="entry name" value="Periplasmic binding protein-like II"/>
    <property type="match status" value="1"/>
</dbReference>
<evidence type="ECO:0000313" key="3">
    <source>
        <dbReference type="EMBL" id="OIQ91003.1"/>
    </source>
</evidence>
<gene>
    <name evidence="3" type="primary">gsiB_2</name>
    <name evidence="3" type="ORF">GALL_270820</name>
</gene>
<evidence type="ECO:0000259" key="2">
    <source>
        <dbReference type="Pfam" id="PF00496"/>
    </source>
</evidence>
<dbReference type="CDD" id="cd08511">
    <property type="entry name" value="PBP2_NikA_DppA_OppA_like_5"/>
    <property type="match status" value="1"/>
</dbReference>
<dbReference type="PIRSF" id="PIRSF002741">
    <property type="entry name" value="MppA"/>
    <property type="match status" value="1"/>
</dbReference>
<dbReference type="PANTHER" id="PTHR30290:SF38">
    <property type="entry name" value="D,D-DIPEPTIDE-BINDING PERIPLASMIC PROTEIN DDPA-RELATED"/>
    <property type="match status" value="1"/>
</dbReference>
<dbReference type="Gene3D" id="3.10.105.10">
    <property type="entry name" value="Dipeptide-binding Protein, Domain 3"/>
    <property type="match status" value="1"/>
</dbReference>
<dbReference type="EMBL" id="MLJW01000273">
    <property type="protein sequence ID" value="OIQ91003.1"/>
    <property type="molecule type" value="Genomic_DNA"/>
</dbReference>
<dbReference type="GO" id="GO:1904680">
    <property type="term" value="F:peptide transmembrane transporter activity"/>
    <property type="evidence" value="ECO:0007669"/>
    <property type="project" value="TreeGrafter"/>
</dbReference>
<organism evidence="3">
    <name type="scientific">mine drainage metagenome</name>
    <dbReference type="NCBI Taxonomy" id="410659"/>
    <lineage>
        <taxon>unclassified sequences</taxon>
        <taxon>metagenomes</taxon>
        <taxon>ecological metagenomes</taxon>
    </lineage>
</organism>
<dbReference type="InterPro" id="IPR030678">
    <property type="entry name" value="Peptide/Ni-bd"/>
</dbReference>
<sequence>MDRRSFIKASSLTLAGAVGHALPASAAQVQTLRIGLAEDPDMLDPTLARTFVGRIVFAALCDKLFDIDEKLNIVPQLATSYAWSPDNKALTLKLRKGVLFQDGEKFDATAVKYNIERHKTLPGSSRRGELAPVQSVDVIDAYTARLNLSAPFAPLLSVLADRAGMMVSPKAAKAEGENFANKPVSCGPFKFVERVPQGHIVLERFPEYWNKDAVHFDKVMYTPIPDSAVRLANLRAGQLDFIERMASSDIAGLRKDSHFKTSSITGIGYQGITINVGKSAQAQKNPLGRDARVREALELAIDREGLVQVVMDGEATVGNQWVPPTNRYYAKNVPVPRRDVVKAKALLKEAGVPNPRFTLMTPTTSDAQRLAQAVQSMAQEAGFDVKIQSTEFATSLNLAEKGEYEAYVLQWSGRADPDGNLFSFDGCKQPLNYSGYCAPAVDTLLNKSRTDLQTTQRIADYAQIAARVLKDRPILYVYHAHWLWGYTSKLTGVRDIPDGLLRVTGLKMI</sequence>
<dbReference type="GO" id="GO:0043190">
    <property type="term" value="C:ATP-binding cassette (ABC) transporter complex"/>
    <property type="evidence" value="ECO:0007669"/>
    <property type="project" value="InterPro"/>
</dbReference>
<dbReference type="GO" id="GO:0042597">
    <property type="term" value="C:periplasmic space"/>
    <property type="evidence" value="ECO:0007669"/>
    <property type="project" value="UniProtKB-ARBA"/>
</dbReference>
<accession>A0A1J5RND3</accession>